<protein>
    <submittedName>
        <fullName evidence="2">Type VI secretion system protein TssA</fullName>
    </submittedName>
</protein>
<comment type="caution">
    <text evidence="2">The sequence shown here is derived from an EMBL/GenBank/DDBJ whole genome shotgun (WGS) entry which is preliminary data.</text>
</comment>
<dbReference type="RefSeq" id="WP_164453559.1">
    <property type="nucleotide sequence ID" value="NZ_JAAIJQ010000041.1"/>
</dbReference>
<reference evidence="2 3" key="1">
    <citation type="submission" date="2020-02" db="EMBL/GenBank/DDBJ databases">
        <title>Genome sequences of Thiorhodococcus mannitoliphagus and Thiorhodococcus minor, purple sulfur photosynthetic bacteria in the gammaproteobacterial family, Chromatiaceae.</title>
        <authorList>
            <person name="Aviles F.A."/>
            <person name="Meyer T.E."/>
            <person name="Kyndt J.A."/>
        </authorList>
    </citation>
    <scope>NUCLEOTIDE SEQUENCE [LARGE SCALE GENOMIC DNA]</scope>
    <source>
        <strain evidence="2 3">DSM 11518</strain>
    </source>
</reference>
<dbReference type="PANTHER" id="PTHR37951:SF1">
    <property type="entry name" value="TYPE VI SECRETION SYSTEM COMPONENT TSSA1"/>
    <property type="match status" value="1"/>
</dbReference>
<dbReference type="Pfam" id="PF06812">
    <property type="entry name" value="ImpA_N"/>
    <property type="match status" value="1"/>
</dbReference>
<dbReference type="NCBIfam" id="TIGR03363">
    <property type="entry name" value="VI_chp_8"/>
    <property type="match status" value="1"/>
</dbReference>
<feature type="domain" description="ImpA N-terminal" evidence="1">
    <location>
        <begin position="9"/>
        <end position="131"/>
    </location>
</feature>
<dbReference type="Proteomes" id="UP000483379">
    <property type="component" value="Unassembled WGS sequence"/>
</dbReference>
<proteinExistence type="predicted"/>
<evidence type="ECO:0000313" key="2">
    <source>
        <dbReference type="EMBL" id="NEV63097.1"/>
    </source>
</evidence>
<name>A0A6M0K3A8_9GAMM</name>
<evidence type="ECO:0000313" key="3">
    <source>
        <dbReference type="Proteomes" id="UP000483379"/>
    </source>
</evidence>
<keyword evidence="3" id="KW-1185">Reference proteome</keyword>
<sequence length="350" mass="38042">MIDIQGLLREVSPEAPCGEDLEYDPAYGALERATEGKPEQQFGDTIIPAEEPEWSEVERQALELLVRTKDLRVATHLTRALIRTKGWPGFRDGLGLIQGLIERYWEPVHPRLDPDDDNDPTLRINTLLTLADAEATLEALRDAPLVSARGIGSFSLRDLQIAHRELPPPKDDKGDAPEPQLIDAAFQEVDLDQLQATMDAIDGSLELARTIETQLTEAVGIDASPDLSPLADMIELARKAVATPLQARGGAAPSAGETDGEILDDVPAAAPTGKPVASSGLDAINNRADVVRALDLLIDYYRRQEPSSPIPLLLSRAKRLVSKDFLEILEDLAPDGLSQAQVIRGPESEN</sequence>
<dbReference type="EMBL" id="JAAIJQ010000041">
    <property type="protein sequence ID" value="NEV63097.1"/>
    <property type="molecule type" value="Genomic_DNA"/>
</dbReference>
<organism evidence="2 3">
    <name type="scientific">Thiorhodococcus minor</name>
    <dbReference type="NCBI Taxonomy" id="57489"/>
    <lineage>
        <taxon>Bacteria</taxon>
        <taxon>Pseudomonadati</taxon>
        <taxon>Pseudomonadota</taxon>
        <taxon>Gammaproteobacteria</taxon>
        <taxon>Chromatiales</taxon>
        <taxon>Chromatiaceae</taxon>
        <taxon>Thiorhodococcus</taxon>
    </lineage>
</organism>
<evidence type="ECO:0000259" key="1">
    <source>
        <dbReference type="Pfam" id="PF06812"/>
    </source>
</evidence>
<dbReference type="PANTHER" id="PTHR37951">
    <property type="entry name" value="CYTOPLASMIC PROTEIN-RELATED"/>
    <property type="match status" value="1"/>
</dbReference>
<dbReference type="InterPro" id="IPR017740">
    <property type="entry name" value="TssA-like"/>
</dbReference>
<gene>
    <name evidence="2" type="primary">tssA</name>
    <name evidence="2" type="ORF">G3446_14575</name>
</gene>
<dbReference type="AlphaFoldDB" id="A0A6M0K3A8"/>
<accession>A0A6M0K3A8</accession>
<dbReference type="InterPro" id="IPR010657">
    <property type="entry name" value="ImpA_N"/>
</dbReference>